<evidence type="ECO:0000256" key="2">
    <source>
        <dbReference type="SAM" id="MobiDB-lite"/>
    </source>
</evidence>
<evidence type="ECO:0000313" key="4">
    <source>
        <dbReference type="EMBL" id="PMD25699.1"/>
    </source>
</evidence>
<dbReference type="Pfam" id="PF05042">
    <property type="entry name" value="Caleosin"/>
    <property type="match status" value="1"/>
</dbReference>
<reference evidence="4 5" key="1">
    <citation type="submission" date="2016-05" db="EMBL/GenBank/DDBJ databases">
        <title>A degradative enzymes factory behind the ericoid mycorrhizal symbiosis.</title>
        <authorList>
            <consortium name="DOE Joint Genome Institute"/>
            <person name="Martino E."/>
            <person name="Morin E."/>
            <person name="Grelet G."/>
            <person name="Kuo A."/>
            <person name="Kohler A."/>
            <person name="Daghino S."/>
            <person name="Barry K."/>
            <person name="Choi C."/>
            <person name="Cichocki N."/>
            <person name="Clum A."/>
            <person name="Copeland A."/>
            <person name="Hainaut M."/>
            <person name="Haridas S."/>
            <person name="Labutti K."/>
            <person name="Lindquist E."/>
            <person name="Lipzen A."/>
            <person name="Khouja H.-R."/>
            <person name="Murat C."/>
            <person name="Ohm R."/>
            <person name="Olson A."/>
            <person name="Spatafora J."/>
            <person name="Veneault-Fourrey C."/>
            <person name="Henrissat B."/>
            <person name="Grigoriev I."/>
            <person name="Martin F."/>
            <person name="Perotto S."/>
        </authorList>
    </citation>
    <scope>NUCLEOTIDE SEQUENCE [LARGE SCALE GENOMIC DNA]</scope>
    <source>
        <strain evidence="4 5">UAMH 7357</strain>
    </source>
</reference>
<dbReference type="PANTHER" id="PTHR31495:SF0">
    <property type="entry name" value="BINDING PROTEIN CALEOSIN, PUTATIVE (AFU_ORTHOLOGUE AFUA_5G13750)-RELATED"/>
    <property type="match status" value="1"/>
</dbReference>
<evidence type="ECO:0000313" key="5">
    <source>
        <dbReference type="Proteomes" id="UP000235672"/>
    </source>
</evidence>
<proteinExistence type="inferred from homology"/>
<accession>A0A2J6QHH3</accession>
<dbReference type="AlphaFoldDB" id="A0A2J6QHH3"/>
<dbReference type="GO" id="GO:0004497">
    <property type="term" value="F:monooxygenase activity"/>
    <property type="evidence" value="ECO:0007669"/>
    <property type="project" value="TreeGrafter"/>
</dbReference>
<evidence type="ECO:0000256" key="1">
    <source>
        <dbReference type="ARBA" id="ARBA00006765"/>
    </source>
</evidence>
<dbReference type="PANTHER" id="PTHR31495">
    <property type="entry name" value="PEROXYGENASE 3-RELATED"/>
    <property type="match status" value="1"/>
</dbReference>
<feature type="transmembrane region" description="Helical" evidence="3">
    <location>
        <begin position="68"/>
        <end position="88"/>
    </location>
</feature>
<keyword evidence="3" id="KW-0812">Transmembrane</keyword>
<keyword evidence="3" id="KW-0472">Membrane</keyword>
<evidence type="ECO:0000256" key="3">
    <source>
        <dbReference type="SAM" id="Phobius"/>
    </source>
</evidence>
<protein>
    <submittedName>
        <fullName evidence="4">Caleosin-domain-containing protein</fullName>
    </submittedName>
</protein>
<dbReference type="STRING" id="1745343.A0A2J6QHH3"/>
<organism evidence="4 5">
    <name type="scientific">Hyaloscypha hepaticicola</name>
    <dbReference type="NCBI Taxonomy" id="2082293"/>
    <lineage>
        <taxon>Eukaryota</taxon>
        <taxon>Fungi</taxon>
        <taxon>Dikarya</taxon>
        <taxon>Ascomycota</taxon>
        <taxon>Pezizomycotina</taxon>
        <taxon>Leotiomycetes</taxon>
        <taxon>Helotiales</taxon>
        <taxon>Hyaloscyphaceae</taxon>
        <taxon>Hyaloscypha</taxon>
    </lineage>
</organism>
<dbReference type="OrthoDB" id="640742at2759"/>
<dbReference type="GO" id="GO:0005509">
    <property type="term" value="F:calcium ion binding"/>
    <property type="evidence" value="ECO:0007669"/>
    <property type="project" value="TreeGrafter"/>
</dbReference>
<dbReference type="Proteomes" id="UP000235672">
    <property type="component" value="Unassembled WGS sequence"/>
</dbReference>
<dbReference type="InterPro" id="IPR007736">
    <property type="entry name" value="Caleosin-related"/>
</dbReference>
<keyword evidence="5" id="KW-1185">Reference proteome</keyword>
<name>A0A2J6QHH3_9HELO</name>
<feature type="transmembrane region" description="Helical" evidence="3">
    <location>
        <begin position="164"/>
        <end position="181"/>
    </location>
</feature>
<gene>
    <name evidence="4" type="ORF">NA56DRAFT_641994</name>
</gene>
<comment type="similarity">
    <text evidence="1">Belongs to the caleosin family.</text>
</comment>
<feature type="region of interest" description="Disordered" evidence="2">
    <location>
        <begin position="1"/>
        <end position="31"/>
    </location>
</feature>
<keyword evidence="3" id="KW-1133">Transmembrane helix</keyword>
<sequence>MTTKTKDISGTARANEAASVEHPNGTQQDDWARRHRDQTVLQQHIAFFDSDSDGVIWPLDTFNGFHRLGYNLFLCVLSVVIIHGNFSYPTVSGWLPDPFFRIYTARIYKDKHGSDSGTYDTEGRFVPQKFEDIFAKYASGDKQGIYLGEVFNYMKGQRLVFDPFGWFGALFEWMAMYILLWPEDRRMKKEDIRRMYDGSLFYEIDARREKQKL</sequence>
<dbReference type="EMBL" id="KZ613469">
    <property type="protein sequence ID" value="PMD25699.1"/>
    <property type="molecule type" value="Genomic_DNA"/>
</dbReference>